<keyword evidence="2" id="KW-0677">Repeat</keyword>
<dbReference type="PANTHER" id="PTHR23057:SF0">
    <property type="entry name" value="JUXTAPOSED WITH ANOTHER ZINC FINGER PROTEIN 1"/>
    <property type="match status" value="1"/>
</dbReference>
<dbReference type="RefSeq" id="XP_019010852.1">
    <property type="nucleotide sequence ID" value="XM_019155894.1"/>
</dbReference>
<keyword evidence="1" id="KW-0479">Metal-binding</keyword>
<reference evidence="6" key="1">
    <citation type="submission" date="2013-07" db="EMBL/GenBank/DDBJ databases">
        <title>The Genome Sequence of Cryptococcus pinus CBS10737.</title>
        <authorList>
            <consortium name="The Broad Institute Genome Sequencing Platform"/>
            <person name="Cuomo C."/>
            <person name="Litvintseva A."/>
            <person name="Chen Y."/>
            <person name="Heitman J."/>
            <person name="Sun S."/>
            <person name="Springer D."/>
            <person name="Dromer F."/>
            <person name="Young S.K."/>
            <person name="Zeng Q."/>
            <person name="Gargeya S."/>
            <person name="Fitzgerald M."/>
            <person name="Abouelleil A."/>
            <person name="Alvarado L."/>
            <person name="Berlin A.M."/>
            <person name="Chapman S.B."/>
            <person name="Dewar J."/>
            <person name="Goldberg J."/>
            <person name="Griggs A."/>
            <person name="Gujja S."/>
            <person name="Hansen M."/>
            <person name="Howarth C."/>
            <person name="Imamovic A."/>
            <person name="Larimer J."/>
            <person name="McCowan C."/>
            <person name="Murphy C."/>
            <person name="Pearson M."/>
            <person name="Priest M."/>
            <person name="Roberts A."/>
            <person name="Saif S."/>
            <person name="Shea T."/>
            <person name="Sykes S."/>
            <person name="Wortman J."/>
            <person name="Nusbaum C."/>
            <person name="Birren B."/>
        </authorList>
    </citation>
    <scope>NUCLEOTIDE SEQUENCE [LARGE SCALE GENOMIC DNA]</scope>
    <source>
        <strain evidence="6">CBS 10737</strain>
    </source>
</reference>
<dbReference type="KEGG" id="kpin:30172524"/>
<feature type="compositionally biased region" description="Pro residues" evidence="5">
    <location>
        <begin position="606"/>
        <end position="615"/>
    </location>
</feature>
<dbReference type="Gene3D" id="3.30.160.60">
    <property type="entry name" value="Classic Zinc Finger"/>
    <property type="match status" value="1"/>
</dbReference>
<feature type="compositionally biased region" description="Polar residues" evidence="5">
    <location>
        <begin position="313"/>
        <end position="327"/>
    </location>
</feature>
<feature type="compositionally biased region" description="Polar residues" evidence="5">
    <location>
        <begin position="621"/>
        <end position="632"/>
    </location>
</feature>
<dbReference type="EMBL" id="KI894011">
    <property type="protein sequence ID" value="OCF49633.1"/>
    <property type="molecule type" value="Genomic_DNA"/>
</dbReference>
<reference evidence="7" key="4">
    <citation type="submission" date="2024-02" db="EMBL/GenBank/DDBJ databases">
        <title>Comparative genomics of Cryptococcus and Kwoniella reveals pathogenesis evolution and contrasting modes of karyotype evolution via chromosome fusion or intercentromeric recombination.</title>
        <authorList>
            <person name="Coelho M.A."/>
            <person name="David-Palma M."/>
            <person name="Shea T."/>
            <person name="Bowers K."/>
            <person name="McGinley-Smith S."/>
            <person name="Mohammad A.W."/>
            <person name="Gnirke A."/>
            <person name="Yurkov A.M."/>
            <person name="Nowrousian M."/>
            <person name="Sun S."/>
            <person name="Cuomo C.A."/>
            <person name="Heitman J."/>
        </authorList>
    </citation>
    <scope>NUCLEOTIDE SEQUENCE</scope>
    <source>
        <strain evidence="7">CBS 10737</strain>
    </source>
</reference>
<dbReference type="EMBL" id="CP144523">
    <property type="protein sequence ID" value="WWC70319.1"/>
    <property type="molecule type" value="Genomic_DNA"/>
</dbReference>
<keyword evidence="8" id="KW-1185">Reference proteome</keyword>
<feature type="compositionally biased region" description="Pro residues" evidence="5">
    <location>
        <begin position="1"/>
        <end position="11"/>
    </location>
</feature>
<evidence type="ECO:0000313" key="7">
    <source>
        <dbReference type="EMBL" id="WWC70319.1"/>
    </source>
</evidence>
<feature type="compositionally biased region" description="Polar residues" evidence="5">
    <location>
        <begin position="283"/>
        <end position="294"/>
    </location>
</feature>
<evidence type="ECO:0000313" key="8">
    <source>
        <dbReference type="Proteomes" id="UP000094020"/>
    </source>
</evidence>
<feature type="compositionally biased region" description="Low complexity" evidence="5">
    <location>
        <begin position="441"/>
        <end position="468"/>
    </location>
</feature>
<dbReference type="AlphaFoldDB" id="A0A1B9I257"/>
<feature type="compositionally biased region" description="Low complexity" evidence="5">
    <location>
        <begin position="328"/>
        <end position="354"/>
    </location>
</feature>
<dbReference type="Proteomes" id="UP000094020">
    <property type="component" value="Chromosome 5"/>
</dbReference>
<evidence type="ECO:0000256" key="1">
    <source>
        <dbReference type="ARBA" id="ARBA00022723"/>
    </source>
</evidence>
<evidence type="ECO:0008006" key="9">
    <source>
        <dbReference type="Google" id="ProtNLM"/>
    </source>
</evidence>
<dbReference type="OrthoDB" id="1662883at2759"/>
<protein>
    <recommendedName>
        <fullName evidence="9">C2H2-type domain-containing protein</fullName>
    </recommendedName>
</protein>
<sequence length="737" mass="76475">MPSPPPQPVPAPKQRSSNPHGGNLNAPQSIRMGASPMSYGAMTGISFTNGGGFSFENKPRSVKWGNTGGGNGHMGSYGARFYGDAGGDSPTIPFSTSISMEPSSFAASAHAFNLPSGSMSSSYHRRSYAAVASSIPRNDQFNLSTSFASMSFQPMSLGTSYSKSQVTNMMKNKPRSDAELTQTYECCGKTHAGLHALLEHVEDCHPFSDPNIPPVSNNQASNTNNPGGFSPVTNAMDLDLDDVESELPTKTSATTTTSARSSISPNLTNPVPVPSYPLPGTGSKATTPTEQVSIGKSPLKLSDVLKSPPEVESSLSTANVNGNKASNLTLTRTGSTGSSPPEGSLATPTTSTAPSPVFAQPKINAARQNFLGSTGGIRPAAQQMRLDRAFNEVVAGPKTTLATNTEDATSTVPTAVAPGVLFASAVSSLGIPTIPPGQQKPAANAAATTGTAPNATTGATGADSGTVTPSEELPEGASTSGNTTPNKGFTGVNGFNANDMQLPQPSLFSSHRPWRCPNPGCNKAYKQSNGLKYHQMKGQCDFAIHDAVDLGLSVEEAEERNRPFVCAVGAGCNKRYRQMNGLKYHYLNSGEHGQYGLRMLQNGTHPHPPSMPPPATNSTPHSQNKSATSTPSRPLGTARPAGAPYAIPSHASATNGTQIRNAVGGHGLPRMGTWPAQRTVNGAPGSGMNGITRPIGQGVPVKSTPQPQPTPITKGRDAVLFAAVGEDPMDVIGRMDS</sequence>
<proteinExistence type="predicted"/>
<feature type="compositionally biased region" description="Polar residues" evidence="5">
    <location>
        <begin position="477"/>
        <end position="490"/>
    </location>
</feature>
<dbReference type="PANTHER" id="PTHR23057">
    <property type="entry name" value="JUXTAPOSED WITH ANOTHER ZINC FINGER PROTEIN 1"/>
    <property type="match status" value="1"/>
</dbReference>
<feature type="region of interest" description="Disordered" evidence="5">
    <location>
        <begin position="596"/>
        <end position="688"/>
    </location>
</feature>
<dbReference type="GeneID" id="30172524"/>
<feature type="compositionally biased region" description="Polar residues" evidence="5">
    <location>
        <begin position="214"/>
        <end position="233"/>
    </location>
</feature>
<dbReference type="InterPro" id="IPR051580">
    <property type="entry name" value="ZnF-Chromatin_assoc"/>
</dbReference>
<evidence type="ECO:0000256" key="3">
    <source>
        <dbReference type="ARBA" id="ARBA00022771"/>
    </source>
</evidence>
<keyword evidence="4" id="KW-0862">Zinc</keyword>
<evidence type="ECO:0000256" key="4">
    <source>
        <dbReference type="ARBA" id="ARBA00022833"/>
    </source>
</evidence>
<evidence type="ECO:0000313" key="6">
    <source>
        <dbReference type="EMBL" id="OCF49633.1"/>
    </source>
</evidence>
<dbReference type="GO" id="GO:0008270">
    <property type="term" value="F:zinc ion binding"/>
    <property type="evidence" value="ECO:0007669"/>
    <property type="project" value="UniProtKB-KW"/>
</dbReference>
<accession>A0A1B9I257</accession>
<feature type="compositionally biased region" description="Polar residues" evidence="5">
    <location>
        <begin position="14"/>
        <end position="28"/>
    </location>
</feature>
<feature type="compositionally biased region" description="Low complexity" evidence="5">
    <location>
        <begin position="251"/>
        <end position="264"/>
    </location>
</feature>
<reference evidence="6" key="3">
    <citation type="submission" date="2016-07" db="EMBL/GenBank/DDBJ databases">
        <title>Evolution of pathogenesis and genome organization in the Tremellales.</title>
        <authorList>
            <person name="Cuomo C."/>
            <person name="Litvintseva A."/>
            <person name="Heitman J."/>
            <person name="Chen Y."/>
            <person name="Sun S."/>
            <person name="Springer D."/>
            <person name="Dromer F."/>
            <person name="Young S."/>
            <person name="Zeng Q."/>
            <person name="Chapman S."/>
            <person name="Gujja S."/>
            <person name="Saif S."/>
            <person name="Birren B."/>
        </authorList>
    </citation>
    <scope>NUCLEOTIDE SEQUENCE</scope>
    <source>
        <strain evidence="6">CBS 10737</strain>
    </source>
</reference>
<dbReference type="GO" id="GO:0005634">
    <property type="term" value="C:nucleus"/>
    <property type="evidence" value="ECO:0007669"/>
    <property type="project" value="TreeGrafter"/>
</dbReference>
<evidence type="ECO:0000256" key="5">
    <source>
        <dbReference type="SAM" id="MobiDB-lite"/>
    </source>
</evidence>
<keyword evidence="3" id="KW-0863">Zinc-finger</keyword>
<reference evidence="7" key="2">
    <citation type="submission" date="2013-07" db="EMBL/GenBank/DDBJ databases">
        <authorList>
            <consortium name="The Broad Institute Genome Sequencing Platform"/>
            <person name="Cuomo C."/>
            <person name="Litvintseva A."/>
            <person name="Chen Y."/>
            <person name="Heitman J."/>
            <person name="Sun S."/>
            <person name="Springer D."/>
            <person name="Dromer F."/>
            <person name="Young S.K."/>
            <person name="Zeng Q."/>
            <person name="Gargeya S."/>
            <person name="Fitzgerald M."/>
            <person name="Abouelleil A."/>
            <person name="Alvarado L."/>
            <person name="Berlin A.M."/>
            <person name="Chapman S.B."/>
            <person name="Dewar J."/>
            <person name="Goldberg J."/>
            <person name="Griggs A."/>
            <person name="Gujja S."/>
            <person name="Hansen M."/>
            <person name="Howarth C."/>
            <person name="Imamovic A."/>
            <person name="Larimer J."/>
            <person name="McCowan C."/>
            <person name="Murphy C."/>
            <person name="Pearson M."/>
            <person name="Priest M."/>
            <person name="Roberts A."/>
            <person name="Saif S."/>
            <person name="Shea T."/>
            <person name="Sykes S."/>
            <person name="Wortman J."/>
            <person name="Nusbaum C."/>
            <person name="Birren B."/>
        </authorList>
    </citation>
    <scope>NUCLEOTIDE SEQUENCE</scope>
    <source>
        <strain evidence="7">CBS 10737</strain>
    </source>
</reference>
<evidence type="ECO:0000256" key="2">
    <source>
        <dbReference type="ARBA" id="ARBA00022737"/>
    </source>
</evidence>
<feature type="region of interest" description="Disordered" evidence="5">
    <location>
        <begin position="437"/>
        <end position="490"/>
    </location>
</feature>
<feature type="region of interest" description="Disordered" evidence="5">
    <location>
        <begin position="248"/>
        <end position="354"/>
    </location>
</feature>
<gene>
    <name evidence="6" type="ORF">I206_04155</name>
    <name evidence="7" type="ORF">I206_104269</name>
</gene>
<feature type="compositionally biased region" description="Polar residues" evidence="5">
    <location>
        <begin position="651"/>
        <end position="660"/>
    </location>
</feature>
<feature type="region of interest" description="Disordered" evidence="5">
    <location>
        <begin position="1"/>
        <end position="35"/>
    </location>
</feature>
<organism evidence="6">
    <name type="scientific">Kwoniella pini CBS 10737</name>
    <dbReference type="NCBI Taxonomy" id="1296096"/>
    <lineage>
        <taxon>Eukaryota</taxon>
        <taxon>Fungi</taxon>
        <taxon>Dikarya</taxon>
        <taxon>Basidiomycota</taxon>
        <taxon>Agaricomycotina</taxon>
        <taxon>Tremellomycetes</taxon>
        <taxon>Tremellales</taxon>
        <taxon>Cryptococcaceae</taxon>
        <taxon>Kwoniella</taxon>
    </lineage>
</organism>
<feature type="region of interest" description="Disordered" evidence="5">
    <location>
        <begin position="209"/>
        <end position="235"/>
    </location>
</feature>
<dbReference type="STRING" id="1296096.A0A1B9I257"/>
<name>A0A1B9I257_9TREE</name>